<reference evidence="3" key="1">
    <citation type="journal article" date="2019" name="Int. J. Syst. Evol. Microbiol.">
        <title>The Global Catalogue of Microorganisms (GCM) 10K type strain sequencing project: providing services to taxonomists for standard genome sequencing and annotation.</title>
        <authorList>
            <consortium name="The Broad Institute Genomics Platform"/>
            <consortium name="The Broad Institute Genome Sequencing Center for Infectious Disease"/>
            <person name="Wu L."/>
            <person name="Ma J."/>
        </authorList>
    </citation>
    <scope>NUCLEOTIDE SEQUENCE [LARGE SCALE GENOMIC DNA]</scope>
    <source>
        <strain evidence="3">CGMCC 1.12766</strain>
    </source>
</reference>
<evidence type="ECO:0000313" key="2">
    <source>
        <dbReference type="EMBL" id="GGH03938.1"/>
    </source>
</evidence>
<comment type="caution">
    <text evidence="2">The sequence shown here is derived from an EMBL/GenBank/DDBJ whole genome shotgun (WGS) entry which is preliminary data.</text>
</comment>
<keyword evidence="1" id="KW-0812">Transmembrane</keyword>
<dbReference type="Proteomes" id="UP000648722">
    <property type="component" value="Unassembled WGS sequence"/>
</dbReference>
<keyword evidence="1" id="KW-0472">Membrane</keyword>
<dbReference type="EMBL" id="BMFS01000009">
    <property type="protein sequence ID" value="GGH03938.1"/>
    <property type="molecule type" value="Genomic_DNA"/>
</dbReference>
<name>A0ABQ1XUP6_9PROT</name>
<proteinExistence type="predicted"/>
<evidence type="ECO:0000313" key="3">
    <source>
        <dbReference type="Proteomes" id="UP000648722"/>
    </source>
</evidence>
<dbReference type="Pfam" id="PF22564">
    <property type="entry name" value="HAAS"/>
    <property type="match status" value="1"/>
</dbReference>
<accession>A0ABQ1XUP6</accession>
<keyword evidence="3" id="KW-1185">Reference proteome</keyword>
<feature type="transmembrane region" description="Helical" evidence="1">
    <location>
        <begin position="86"/>
        <end position="111"/>
    </location>
</feature>
<protein>
    <recommendedName>
        <fullName evidence="4">DUF1700 domain-containing protein</fullName>
    </recommendedName>
</protein>
<keyword evidence="1" id="KW-1133">Transmembrane helix</keyword>
<gene>
    <name evidence="2" type="ORF">GCM10007420_20410</name>
</gene>
<sequence>MRDRPVNSTPQIETYLRELARALTRLSAHERDDILAETHSHLAERCALLGEAEALRLMGPPRALARSYMAATGHAGRPAGERIVPLLPATMLVGACLLWVCTIISVTLLLAELAEPTLVSIWLNASTGNVFVGAANPDMVSLLTDLAGPWFLPLAAITGLLAGASGSAMIRAAWREFRSPRGLAIH</sequence>
<evidence type="ECO:0008006" key="4">
    <source>
        <dbReference type="Google" id="ProtNLM"/>
    </source>
</evidence>
<evidence type="ECO:0000256" key="1">
    <source>
        <dbReference type="SAM" id="Phobius"/>
    </source>
</evidence>
<feature type="transmembrane region" description="Helical" evidence="1">
    <location>
        <begin position="150"/>
        <end position="174"/>
    </location>
</feature>
<organism evidence="2 3">
    <name type="scientific">Glycocaulis albus</name>
    <dbReference type="NCBI Taxonomy" id="1382801"/>
    <lineage>
        <taxon>Bacteria</taxon>
        <taxon>Pseudomonadati</taxon>
        <taxon>Pseudomonadota</taxon>
        <taxon>Alphaproteobacteria</taxon>
        <taxon>Maricaulales</taxon>
        <taxon>Maricaulaceae</taxon>
        <taxon>Glycocaulis</taxon>
    </lineage>
</organism>